<organism evidence="2">
    <name type="scientific">uncultured Rubrobacteraceae bacterium</name>
    <dbReference type="NCBI Taxonomy" id="349277"/>
    <lineage>
        <taxon>Bacteria</taxon>
        <taxon>Bacillati</taxon>
        <taxon>Actinomycetota</taxon>
        <taxon>Rubrobacteria</taxon>
        <taxon>Rubrobacterales</taxon>
        <taxon>Rubrobacteraceae</taxon>
        <taxon>environmental samples</taxon>
    </lineage>
</organism>
<proteinExistence type="predicted"/>
<evidence type="ECO:0000256" key="1">
    <source>
        <dbReference type="SAM" id="MobiDB-lite"/>
    </source>
</evidence>
<name>A0A6J4RI33_9ACTN</name>
<gene>
    <name evidence="2" type="ORF">AVDCRST_MAG58-3562</name>
</gene>
<reference evidence="2" key="1">
    <citation type="submission" date="2020-02" db="EMBL/GenBank/DDBJ databases">
        <authorList>
            <person name="Meier V. D."/>
        </authorList>
    </citation>
    <scope>NUCLEOTIDE SEQUENCE</scope>
    <source>
        <strain evidence="2">AVDCRST_MAG58</strain>
    </source>
</reference>
<feature type="region of interest" description="Disordered" evidence="1">
    <location>
        <begin position="23"/>
        <end position="47"/>
    </location>
</feature>
<evidence type="ECO:0000313" key="2">
    <source>
        <dbReference type="EMBL" id="CAA9466643.1"/>
    </source>
</evidence>
<dbReference type="EMBL" id="CADCVF010000073">
    <property type="protein sequence ID" value="CAA9466643.1"/>
    <property type="molecule type" value="Genomic_DNA"/>
</dbReference>
<protein>
    <submittedName>
        <fullName evidence="2">Uncharacterized protein</fullName>
    </submittedName>
</protein>
<dbReference type="AlphaFoldDB" id="A0A6J4RI33"/>
<accession>A0A6J4RI33</accession>
<sequence>MCYSYRDRRMEEEARKEIWVREERKRRQRQKDEKRPPAEKDRELVRA</sequence>